<dbReference type="Proteomes" id="UP000178885">
    <property type="component" value="Unassembled WGS sequence"/>
</dbReference>
<organism evidence="1 2">
    <name type="scientific">Candidatus Muproteobacteria bacterium RBG_16_65_34</name>
    <dbReference type="NCBI Taxonomy" id="1817760"/>
    <lineage>
        <taxon>Bacteria</taxon>
        <taxon>Pseudomonadati</taxon>
        <taxon>Pseudomonadota</taxon>
        <taxon>Candidatus Muproteobacteria</taxon>
    </lineage>
</organism>
<sequence>MPERIAERLLTILGDLPAAQAEQLLEYAEFLHARHGGDKEASEPLDIPRPAEESVIRAIRRLHATYPMLDPAKLLREASELMTQHVTQGRAAVEVIEELEVLFHAHYERLAGNKDKA</sequence>
<dbReference type="EMBL" id="MFSU01000098">
    <property type="protein sequence ID" value="OGI45675.1"/>
    <property type="molecule type" value="Genomic_DNA"/>
</dbReference>
<accession>A0A1F6TKU1</accession>
<comment type="caution">
    <text evidence="1">The sequence shown here is derived from an EMBL/GenBank/DDBJ whole genome shotgun (WGS) entry which is preliminary data.</text>
</comment>
<name>A0A1F6TKU1_9PROT</name>
<proteinExistence type="predicted"/>
<dbReference type="STRING" id="1817760.A2151_00495"/>
<protein>
    <recommendedName>
        <fullName evidence="3">Crp/Fnr family transcriptional regulator</fullName>
    </recommendedName>
</protein>
<evidence type="ECO:0000313" key="2">
    <source>
        <dbReference type="Proteomes" id="UP000178885"/>
    </source>
</evidence>
<reference evidence="1 2" key="1">
    <citation type="journal article" date="2016" name="Nat. Commun.">
        <title>Thousands of microbial genomes shed light on interconnected biogeochemical processes in an aquifer system.</title>
        <authorList>
            <person name="Anantharaman K."/>
            <person name="Brown C.T."/>
            <person name="Hug L.A."/>
            <person name="Sharon I."/>
            <person name="Castelle C.J."/>
            <person name="Probst A.J."/>
            <person name="Thomas B.C."/>
            <person name="Singh A."/>
            <person name="Wilkins M.J."/>
            <person name="Karaoz U."/>
            <person name="Brodie E.L."/>
            <person name="Williams K.H."/>
            <person name="Hubbard S.S."/>
            <person name="Banfield J.F."/>
        </authorList>
    </citation>
    <scope>NUCLEOTIDE SEQUENCE [LARGE SCALE GENOMIC DNA]</scope>
</reference>
<gene>
    <name evidence="1" type="ORF">A2151_00495</name>
</gene>
<evidence type="ECO:0008006" key="3">
    <source>
        <dbReference type="Google" id="ProtNLM"/>
    </source>
</evidence>
<evidence type="ECO:0000313" key="1">
    <source>
        <dbReference type="EMBL" id="OGI45675.1"/>
    </source>
</evidence>
<dbReference type="AlphaFoldDB" id="A0A1F6TKU1"/>